<dbReference type="PROSITE" id="PS00710">
    <property type="entry name" value="PGM_PMM"/>
    <property type="match status" value="1"/>
</dbReference>
<organism evidence="11">
    <name type="scientific">hydrothermal vent metagenome</name>
    <dbReference type="NCBI Taxonomy" id="652676"/>
    <lineage>
        <taxon>unclassified sequences</taxon>
        <taxon>metagenomes</taxon>
        <taxon>ecological metagenomes</taxon>
    </lineage>
</organism>
<dbReference type="Pfam" id="PF00408">
    <property type="entry name" value="PGM_PMM_IV"/>
    <property type="match status" value="1"/>
</dbReference>
<dbReference type="Pfam" id="PF02880">
    <property type="entry name" value="PGM_PMM_III"/>
    <property type="match status" value="1"/>
</dbReference>
<dbReference type="PANTHER" id="PTHR42946">
    <property type="entry name" value="PHOSPHOHEXOSE MUTASE"/>
    <property type="match status" value="1"/>
</dbReference>
<evidence type="ECO:0000256" key="2">
    <source>
        <dbReference type="ARBA" id="ARBA00010231"/>
    </source>
</evidence>
<dbReference type="EC" id="5.4.2.10" evidence="11"/>
<dbReference type="PANTHER" id="PTHR42946:SF1">
    <property type="entry name" value="PHOSPHOGLUCOMUTASE (ALPHA-D-GLUCOSE-1,6-BISPHOSPHATE-DEPENDENT)"/>
    <property type="match status" value="1"/>
</dbReference>
<dbReference type="Gene3D" id="3.30.310.50">
    <property type="entry name" value="Alpha-D-phosphohexomutase, C-terminal domain"/>
    <property type="match status" value="1"/>
</dbReference>
<proteinExistence type="inferred from homology"/>
<dbReference type="InterPro" id="IPR036900">
    <property type="entry name" value="A-D-PHexomutase_C_sf"/>
</dbReference>
<keyword evidence="3" id="KW-0597">Phosphoprotein</keyword>
<dbReference type="GO" id="GO:0009252">
    <property type="term" value="P:peptidoglycan biosynthetic process"/>
    <property type="evidence" value="ECO:0007669"/>
    <property type="project" value="TreeGrafter"/>
</dbReference>
<dbReference type="GO" id="GO:0000287">
    <property type="term" value="F:magnesium ion binding"/>
    <property type="evidence" value="ECO:0007669"/>
    <property type="project" value="InterPro"/>
</dbReference>
<evidence type="ECO:0000259" key="8">
    <source>
        <dbReference type="Pfam" id="PF02878"/>
    </source>
</evidence>
<dbReference type="AlphaFoldDB" id="A0A3B1A150"/>
<keyword evidence="4" id="KW-0479">Metal-binding</keyword>
<dbReference type="NCBIfam" id="TIGR01455">
    <property type="entry name" value="glmM"/>
    <property type="match status" value="1"/>
</dbReference>
<dbReference type="Pfam" id="PF02878">
    <property type="entry name" value="PGM_PMM_I"/>
    <property type="match status" value="1"/>
</dbReference>
<dbReference type="Pfam" id="PF02879">
    <property type="entry name" value="PGM_PMM_II"/>
    <property type="match status" value="1"/>
</dbReference>
<gene>
    <name evidence="11" type="ORF">MNBD_GAMMA21-1937</name>
</gene>
<feature type="domain" description="Alpha-D-phosphohexomutase C-terminal" evidence="7">
    <location>
        <begin position="374"/>
        <end position="440"/>
    </location>
</feature>
<dbReference type="InterPro" id="IPR005845">
    <property type="entry name" value="A-D-PHexomutase_a/b/a-II"/>
</dbReference>
<dbReference type="FunFam" id="3.40.120.10:FF:000001">
    <property type="entry name" value="Phosphoglucosamine mutase"/>
    <property type="match status" value="1"/>
</dbReference>
<dbReference type="InterPro" id="IPR016055">
    <property type="entry name" value="A-D-PHexomutase_a/b/a-I/II/III"/>
</dbReference>
<accession>A0A3B1A150</accession>
<evidence type="ECO:0000256" key="4">
    <source>
        <dbReference type="ARBA" id="ARBA00022723"/>
    </source>
</evidence>
<evidence type="ECO:0000256" key="1">
    <source>
        <dbReference type="ARBA" id="ARBA00001946"/>
    </source>
</evidence>
<evidence type="ECO:0000259" key="7">
    <source>
        <dbReference type="Pfam" id="PF00408"/>
    </source>
</evidence>
<dbReference type="GO" id="GO:0006048">
    <property type="term" value="P:UDP-N-acetylglucosamine biosynthetic process"/>
    <property type="evidence" value="ECO:0007669"/>
    <property type="project" value="TreeGrafter"/>
</dbReference>
<dbReference type="GO" id="GO:0005829">
    <property type="term" value="C:cytosol"/>
    <property type="evidence" value="ECO:0007669"/>
    <property type="project" value="TreeGrafter"/>
</dbReference>
<evidence type="ECO:0000256" key="5">
    <source>
        <dbReference type="ARBA" id="ARBA00022842"/>
    </source>
</evidence>
<dbReference type="InterPro" id="IPR005846">
    <property type="entry name" value="A-D-PHexomutase_a/b/a-III"/>
</dbReference>
<dbReference type="HAMAP" id="MF_01554_B">
    <property type="entry name" value="GlmM_B"/>
    <property type="match status" value="1"/>
</dbReference>
<evidence type="ECO:0000259" key="10">
    <source>
        <dbReference type="Pfam" id="PF02880"/>
    </source>
</evidence>
<dbReference type="FunFam" id="3.40.120.10:FF:000003">
    <property type="entry name" value="Phosphoglucosamine mutase"/>
    <property type="match status" value="1"/>
</dbReference>
<dbReference type="Gene3D" id="3.40.120.10">
    <property type="entry name" value="Alpha-D-Glucose-1,6-Bisphosphate, subunit A, domain 3"/>
    <property type="match status" value="3"/>
</dbReference>
<dbReference type="InterPro" id="IPR005843">
    <property type="entry name" value="A-D-PHexomutase_C"/>
</dbReference>
<dbReference type="InterPro" id="IPR016066">
    <property type="entry name" value="A-D-PHexomutase_CS"/>
</dbReference>
<dbReference type="GO" id="GO:0004615">
    <property type="term" value="F:phosphomannomutase activity"/>
    <property type="evidence" value="ECO:0007669"/>
    <property type="project" value="TreeGrafter"/>
</dbReference>
<keyword evidence="6 11" id="KW-0413">Isomerase</keyword>
<dbReference type="InterPro" id="IPR050060">
    <property type="entry name" value="Phosphoglucosamine_mutase"/>
</dbReference>
<dbReference type="NCBIfam" id="NF008139">
    <property type="entry name" value="PRK10887.1"/>
    <property type="match status" value="1"/>
</dbReference>
<feature type="domain" description="Alpha-D-phosphohexomutase alpha/beta/alpha" evidence="8">
    <location>
        <begin position="4"/>
        <end position="134"/>
    </location>
</feature>
<protein>
    <submittedName>
        <fullName evidence="11">Phosphoglucosamine mutase</fullName>
        <ecNumber evidence="11">5.4.2.10</ecNumber>
    </submittedName>
</protein>
<sequence length="448" mass="48084">MSKKYFGTDGIRGRVGQSPITPDFMMRLGWAAGKVFSGIKGGKVVIGKDTRISGYMFESALEAGLSAAGVDSLLLGPMPTPAIAHLTRTLHADAGIVISASHNPYFDNGIKFFSSQGTKLPDEVEHQIEAMLDQPMRTNDSSELGKAVRIHDAEGRYIEFCKSAVTYSTTLKDLRIVVDCANGATYKVAPSVFHELGAEVIPLGVDPDGLNINEDCGSTSPNSLRNAVLDTRADLGIALDGDGDRLIMVDHLGNVLDGDELLYIITHDRVRRSVMQGGVVGTLMTNLGFEHALERLNVPFVRAKVGDRYVMEQLVANDWFIGGESSGHIICLDRTTTGDGIVSALQVLAAVVDTGRTLNDLASGTGMTKYPQILLNVEISEQIDVDQSETIQSAVRDAESNLADSGRVLLRPSGTEPVIRVMVEGQDSGQVQQVAEELADVVRSAVNE</sequence>
<dbReference type="SUPFAM" id="SSF53738">
    <property type="entry name" value="Phosphoglucomutase, first 3 domains"/>
    <property type="match status" value="3"/>
</dbReference>
<dbReference type="FunFam" id="3.30.310.50:FF:000001">
    <property type="entry name" value="Phosphoglucosamine mutase"/>
    <property type="match status" value="1"/>
</dbReference>
<feature type="domain" description="Alpha-D-phosphohexomutase alpha/beta/alpha" evidence="9">
    <location>
        <begin position="156"/>
        <end position="253"/>
    </location>
</feature>
<keyword evidence="5" id="KW-0460">Magnesium</keyword>
<dbReference type="EMBL" id="UOFR01000067">
    <property type="protein sequence ID" value="VAW99468.1"/>
    <property type="molecule type" value="Genomic_DNA"/>
</dbReference>
<dbReference type="PRINTS" id="PR00509">
    <property type="entry name" value="PGMPMM"/>
</dbReference>
<comment type="cofactor">
    <cofactor evidence="1">
        <name>Mg(2+)</name>
        <dbReference type="ChEBI" id="CHEBI:18420"/>
    </cofactor>
</comment>
<reference evidence="11" key="1">
    <citation type="submission" date="2018-06" db="EMBL/GenBank/DDBJ databases">
        <authorList>
            <person name="Zhirakovskaya E."/>
        </authorList>
    </citation>
    <scope>NUCLEOTIDE SEQUENCE</scope>
</reference>
<comment type="similarity">
    <text evidence="2">Belongs to the phosphohexose mutase family.</text>
</comment>
<dbReference type="InterPro" id="IPR005841">
    <property type="entry name" value="Alpha-D-phosphohexomutase_SF"/>
</dbReference>
<dbReference type="CDD" id="cd05802">
    <property type="entry name" value="GlmM"/>
    <property type="match status" value="1"/>
</dbReference>
<evidence type="ECO:0000259" key="9">
    <source>
        <dbReference type="Pfam" id="PF02879"/>
    </source>
</evidence>
<evidence type="ECO:0000313" key="11">
    <source>
        <dbReference type="EMBL" id="VAW99468.1"/>
    </source>
</evidence>
<dbReference type="InterPro" id="IPR005844">
    <property type="entry name" value="A-D-PHexomutase_a/b/a-I"/>
</dbReference>
<dbReference type="GO" id="GO:0008966">
    <property type="term" value="F:phosphoglucosamine mutase activity"/>
    <property type="evidence" value="ECO:0007669"/>
    <property type="project" value="UniProtKB-EC"/>
</dbReference>
<dbReference type="GO" id="GO:0005975">
    <property type="term" value="P:carbohydrate metabolic process"/>
    <property type="evidence" value="ECO:0007669"/>
    <property type="project" value="InterPro"/>
</dbReference>
<dbReference type="InterPro" id="IPR006352">
    <property type="entry name" value="GlmM_bact"/>
</dbReference>
<dbReference type="SUPFAM" id="SSF55957">
    <property type="entry name" value="Phosphoglucomutase, C-terminal domain"/>
    <property type="match status" value="1"/>
</dbReference>
<feature type="domain" description="Alpha-D-phosphohexomutase alpha/beta/alpha" evidence="10">
    <location>
        <begin position="257"/>
        <end position="362"/>
    </location>
</feature>
<evidence type="ECO:0000256" key="6">
    <source>
        <dbReference type="ARBA" id="ARBA00023235"/>
    </source>
</evidence>
<name>A0A3B1A150_9ZZZZ</name>
<evidence type="ECO:0000256" key="3">
    <source>
        <dbReference type="ARBA" id="ARBA00022553"/>
    </source>
</evidence>